<accession>A0ABM0MAG2</accession>
<evidence type="ECO:0000256" key="1">
    <source>
        <dbReference type="SAM" id="MobiDB-lite"/>
    </source>
</evidence>
<name>A0ABM0MAG2_SACKO</name>
<dbReference type="Pfam" id="PF15226">
    <property type="entry name" value="HPIP"/>
    <property type="match status" value="1"/>
</dbReference>
<feature type="region of interest" description="Disordered" evidence="1">
    <location>
        <begin position="67"/>
        <end position="88"/>
    </location>
</feature>
<organism evidence="2 3">
    <name type="scientific">Saccoglossus kowalevskii</name>
    <name type="common">Acorn worm</name>
    <dbReference type="NCBI Taxonomy" id="10224"/>
    <lineage>
        <taxon>Eukaryota</taxon>
        <taxon>Metazoa</taxon>
        <taxon>Hemichordata</taxon>
        <taxon>Enteropneusta</taxon>
        <taxon>Harrimaniidae</taxon>
        <taxon>Saccoglossus</taxon>
    </lineage>
</organism>
<evidence type="ECO:0000313" key="2">
    <source>
        <dbReference type="Proteomes" id="UP000694865"/>
    </source>
</evidence>
<dbReference type="PANTHER" id="PTHR16246">
    <property type="entry name" value="HOST CELL FACTOR C1 REGULATOR 1"/>
    <property type="match status" value="1"/>
</dbReference>
<dbReference type="InterPro" id="IPR029195">
    <property type="entry name" value="HCFC1R1"/>
</dbReference>
<protein>
    <submittedName>
        <fullName evidence="3">Uncharacterized protein LOC102804966</fullName>
    </submittedName>
</protein>
<feature type="region of interest" description="Disordered" evidence="1">
    <location>
        <begin position="206"/>
        <end position="229"/>
    </location>
</feature>
<dbReference type="GeneID" id="102804966"/>
<dbReference type="Proteomes" id="UP000694865">
    <property type="component" value="Unplaced"/>
</dbReference>
<gene>
    <name evidence="3" type="primary">LOC102804966</name>
</gene>
<dbReference type="InterPro" id="IPR031630">
    <property type="entry name" value="CCDC117"/>
</dbReference>
<sequence>MADSMNNLGGTTSVTSQLDGLDMQASGWHHSVPESMPWMTKQTTGFNNSHIPLQNSATSPITNVFKRKSRSPLKRQRSPVIGDSSYEPSEKQYISEERMAAELQQLSISNDHSYSQEEVLHPKPYVKKGKETFSEIEKRLQDESDDEMVQTSSVDEDFVIELTPELKNLIKSKPSELPDSVFRKAIQPCNALVLWQPLGVLLDNTVKSTSSSDSPETDSSDNSSDSFTENIRYDDASFDSSVVNLTADCKSDPNPAIMNTPIDTMSTESECVVETMTPEESFFHAMDNNNMPGAIDINAIYAARPIINANRRRRVRRVQQPQSAVGKVVFDNTNDDMDL</sequence>
<keyword evidence="2" id="KW-1185">Reference proteome</keyword>
<dbReference type="RefSeq" id="XP_006817003.1">
    <property type="nucleotide sequence ID" value="XM_006816940.1"/>
</dbReference>
<dbReference type="PANTHER" id="PTHR16246:SF2">
    <property type="entry name" value="HOST CELL FACTOR C1 REGULATOR 1"/>
    <property type="match status" value="1"/>
</dbReference>
<reference evidence="3" key="1">
    <citation type="submission" date="2025-08" db="UniProtKB">
        <authorList>
            <consortium name="RefSeq"/>
        </authorList>
    </citation>
    <scope>IDENTIFICATION</scope>
    <source>
        <tissue evidence="3">Testes</tissue>
    </source>
</reference>
<evidence type="ECO:0000313" key="3">
    <source>
        <dbReference type="RefSeq" id="XP_006817003.1"/>
    </source>
</evidence>
<proteinExistence type="predicted"/>
<dbReference type="Pfam" id="PF15810">
    <property type="entry name" value="CCDC117"/>
    <property type="match status" value="1"/>
</dbReference>
<feature type="compositionally biased region" description="Basic residues" evidence="1">
    <location>
        <begin position="67"/>
        <end position="77"/>
    </location>
</feature>